<gene>
    <name evidence="2" type="ORF">KQ657_001448</name>
</gene>
<evidence type="ECO:0000313" key="3">
    <source>
        <dbReference type="Proteomes" id="UP000790833"/>
    </source>
</evidence>
<protein>
    <submittedName>
        <fullName evidence="2">Uncharacterized protein</fullName>
    </submittedName>
</protein>
<feature type="compositionally biased region" description="Basic and acidic residues" evidence="1">
    <location>
        <begin position="59"/>
        <end position="68"/>
    </location>
</feature>
<keyword evidence="3" id="KW-1185">Reference proteome</keyword>
<feature type="compositionally biased region" description="Acidic residues" evidence="1">
    <location>
        <begin position="112"/>
        <end position="134"/>
    </location>
</feature>
<name>A0A9P7V7I8_9ASCO</name>
<organism evidence="2 3">
    <name type="scientific">Scheffersomyces spartinae</name>
    <dbReference type="NCBI Taxonomy" id="45513"/>
    <lineage>
        <taxon>Eukaryota</taxon>
        <taxon>Fungi</taxon>
        <taxon>Dikarya</taxon>
        <taxon>Ascomycota</taxon>
        <taxon>Saccharomycotina</taxon>
        <taxon>Pichiomycetes</taxon>
        <taxon>Debaryomycetaceae</taxon>
        <taxon>Scheffersomyces</taxon>
    </lineage>
</organism>
<proteinExistence type="predicted"/>
<dbReference type="Proteomes" id="UP000790833">
    <property type="component" value="Unassembled WGS sequence"/>
</dbReference>
<sequence length="311" mass="35305">MNGSQAEASNLTFAQTYILASKVKNKLTKEAANPKSLLWNLVVQANLFDNLMDHITKETEKRARDRKTAASTPRRVSFLLPQKESSTPEHLSPLAKSTPNYTHQSHVTEYEVASDSDSDSEDDYYYSDEDEDEDIESLHRGASNQVEALGHAVTSYELSVDLADSDSDEENDYYYSDSDDDDDDDDELSFAVPTSIYRYPLSRNNSVVGLSSVQEEEFEEENIKGPEEIDLADIVSVSELPELTRSISSSDLESDDENMNHKHHHHSTYIEPVEIRNKKQMVESAGHPHPHQQHHHHHRHTDAIYTIESVF</sequence>
<comment type="caution">
    <text evidence="2">The sequence shown here is derived from an EMBL/GenBank/DDBJ whole genome shotgun (WGS) entry which is preliminary data.</text>
</comment>
<dbReference type="OrthoDB" id="5431245at2759"/>
<dbReference type="InterPro" id="IPR037738">
    <property type="entry name" value="Ecm13-like"/>
</dbReference>
<evidence type="ECO:0000256" key="1">
    <source>
        <dbReference type="SAM" id="MobiDB-lite"/>
    </source>
</evidence>
<feature type="region of interest" description="Disordered" evidence="1">
    <location>
        <begin position="59"/>
        <end position="134"/>
    </location>
</feature>
<feature type="compositionally biased region" description="Acidic residues" evidence="1">
    <location>
        <begin position="163"/>
        <end position="187"/>
    </location>
</feature>
<feature type="region of interest" description="Disordered" evidence="1">
    <location>
        <begin position="162"/>
        <end position="187"/>
    </location>
</feature>
<dbReference type="PANTHER" id="PTHR36826">
    <property type="entry name" value="PROTEIN ECM13"/>
    <property type="match status" value="1"/>
</dbReference>
<reference evidence="2" key="1">
    <citation type="submission" date="2021-03" db="EMBL/GenBank/DDBJ databases">
        <authorList>
            <person name="Palmer J.M."/>
        </authorList>
    </citation>
    <scope>NUCLEOTIDE SEQUENCE</scope>
    <source>
        <strain evidence="2">ARV_011</strain>
    </source>
</reference>
<accession>A0A9P7V7I8</accession>
<evidence type="ECO:0000313" key="2">
    <source>
        <dbReference type="EMBL" id="KAG7192667.1"/>
    </source>
</evidence>
<dbReference type="PANTHER" id="PTHR36826:SF1">
    <property type="entry name" value="PROTEIN ECM13"/>
    <property type="match status" value="1"/>
</dbReference>
<feature type="region of interest" description="Disordered" evidence="1">
    <location>
        <begin position="248"/>
        <end position="268"/>
    </location>
</feature>
<dbReference type="GeneID" id="66114822"/>
<dbReference type="EMBL" id="JAHMUF010000016">
    <property type="protein sequence ID" value="KAG7192667.1"/>
    <property type="molecule type" value="Genomic_DNA"/>
</dbReference>
<dbReference type="AlphaFoldDB" id="A0A9P7V7I8"/>
<feature type="compositionally biased region" description="Polar residues" evidence="1">
    <location>
        <begin position="83"/>
        <end position="107"/>
    </location>
</feature>
<dbReference type="RefSeq" id="XP_043048217.1">
    <property type="nucleotide sequence ID" value="XM_043192245.1"/>
</dbReference>